<protein>
    <submittedName>
        <fullName evidence="3">Hydroxymyristoyl-ACP dehydratase</fullName>
    </submittedName>
</protein>
<feature type="domain" description="ApeI dehydratase-like" evidence="1">
    <location>
        <begin position="24"/>
        <end position="120"/>
    </location>
</feature>
<dbReference type="Proteomes" id="UP000293902">
    <property type="component" value="Chromosome"/>
</dbReference>
<dbReference type="Pfam" id="PF22818">
    <property type="entry name" value="ApeI-like"/>
    <property type="match status" value="1"/>
</dbReference>
<dbReference type="InterPro" id="IPR029069">
    <property type="entry name" value="HotDog_dom_sf"/>
</dbReference>
<evidence type="ECO:0000313" key="4">
    <source>
        <dbReference type="Proteomes" id="UP000248798"/>
    </source>
</evidence>
<evidence type="ECO:0000259" key="1">
    <source>
        <dbReference type="Pfam" id="PF22818"/>
    </source>
</evidence>
<evidence type="ECO:0000313" key="3">
    <source>
        <dbReference type="EMBL" id="RAM01282.1"/>
    </source>
</evidence>
<reference evidence="3 4" key="1">
    <citation type="submission" date="2018-06" db="EMBL/GenBank/DDBJ databases">
        <title>Complete Genome Sequence of Desulfobacter hydrogenophilus (DSM3380).</title>
        <authorList>
            <person name="Marietou A."/>
            <person name="Schreiber L."/>
            <person name="Marshall I."/>
            <person name="Jorgensen B."/>
        </authorList>
    </citation>
    <scope>NUCLEOTIDE SEQUENCE [LARGE SCALE GENOMIC DNA]</scope>
    <source>
        <strain evidence="3 4">DSM 3380</strain>
    </source>
</reference>
<dbReference type="RefSeq" id="WP_111957923.1">
    <property type="nucleotide sequence ID" value="NZ_JAAGRP010000023.1"/>
</dbReference>
<dbReference type="SUPFAM" id="SSF54637">
    <property type="entry name" value="Thioesterase/thiol ester dehydrase-isomerase"/>
    <property type="match status" value="1"/>
</dbReference>
<evidence type="ECO:0000313" key="5">
    <source>
        <dbReference type="Proteomes" id="UP000293902"/>
    </source>
</evidence>
<gene>
    <name evidence="3" type="ORF">DO021_14495</name>
    <name evidence="2" type="ORF">EYB58_10525</name>
</gene>
<evidence type="ECO:0000313" key="2">
    <source>
        <dbReference type="EMBL" id="QBH13318.1"/>
    </source>
</evidence>
<dbReference type="AlphaFoldDB" id="A0A328FCX8"/>
<organism evidence="3 4">
    <name type="scientific">Desulfobacter hydrogenophilus</name>
    <dbReference type="NCBI Taxonomy" id="2291"/>
    <lineage>
        <taxon>Bacteria</taxon>
        <taxon>Pseudomonadati</taxon>
        <taxon>Thermodesulfobacteriota</taxon>
        <taxon>Desulfobacteria</taxon>
        <taxon>Desulfobacterales</taxon>
        <taxon>Desulfobacteraceae</taxon>
        <taxon>Desulfobacter</taxon>
    </lineage>
</organism>
<dbReference type="EMBL" id="CP036313">
    <property type="protein sequence ID" value="QBH13318.1"/>
    <property type="molecule type" value="Genomic_DNA"/>
</dbReference>
<dbReference type="OrthoDB" id="9772788at2"/>
<keyword evidence="5" id="KW-1185">Reference proteome</keyword>
<dbReference type="Gene3D" id="3.10.129.10">
    <property type="entry name" value="Hotdog Thioesterase"/>
    <property type="match status" value="1"/>
</dbReference>
<reference evidence="2 5" key="2">
    <citation type="submission" date="2019-02" db="EMBL/GenBank/DDBJ databases">
        <title>Complete genome sequence of Desulfobacter hydrogenophilus AcRS1.</title>
        <authorList>
            <person name="Marietou A."/>
            <person name="Lund M.B."/>
            <person name="Marshall I.P.G."/>
            <person name="Schreiber L."/>
            <person name="Jorgensen B."/>
        </authorList>
    </citation>
    <scope>NUCLEOTIDE SEQUENCE [LARGE SCALE GENOMIC DNA]</scope>
    <source>
        <strain evidence="2 5">AcRS1</strain>
    </source>
</reference>
<dbReference type="Proteomes" id="UP000248798">
    <property type="component" value="Unassembled WGS sequence"/>
</dbReference>
<sequence length="139" mass="15380">MTPAADMADPSDSGYELNEISMTEASVITAQCIVKSGSPWFDGHFPDNPIVPGIAQMNMVFDLMQQTMGPGLKLAGFKRVRFKQLIRPDTPMSVLIKPAGKTPNRFEYQLTADQKIVCTGFIDIHIDHTVRSPEQGNRI</sequence>
<dbReference type="InterPro" id="IPR054545">
    <property type="entry name" value="ApeI-like"/>
</dbReference>
<accession>A0A328FCX8</accession>
<proteinExistence type="predicted"/>
<dbReference type="EMBL" id="QLNI01000029">
    <property type="protein sequence ID" value="RAM01282.1"/>
    <property type="molecule type" value="Genomic_DNA"/>
</dbReference>
<name>A0A328FCX8_9BACT</name>